<feature type="compositionally biased region" description="Low complexity" evidence="1">
    <location>
        <begin position="228"/>
        <end position="243"/>
    </location>
</feature>
<dbReference type="AlphaFoldDB" id="A0A165RTM8"/>
<feature type="non-terminal residue" evidence="2">
    <location>
        <position position="272"/>
    </location>
</feature>
<dbReference type="EMBL" id="KV429047">
    <property type="protein sequence ID" value="KZT71142.1"/>
    <property type="molecule type" value="Genomic_DNA"/>
</dbReference>
<evidence type="ECO:0000313" key="2">
    <source>
        <dbReference type="EMBL" id="KZT71142.1"/>
    </source>
</evidence>
<reference evidence="2 3" key="1">
    <citation type="journal article" date="2016" name="Mol. Biol. Evol.">
        <title>Comparative Genomics of Early-Diverging Mushroom-Forming Fungi Provides Insights into the Origins of Lignocellulose Decay Capabilities.</title>
        <authorList>
            <person name="Nagy L.G."/>
            <person name="Riley R."/>
            <person name="Tritt A."/>
            <person name="Adam C."/>
            <person name="Daum C."/>
            <person name="Floudas D."/>
            <person name="Sun H."/>
            <person name="Yadav J.S."/>
            <person name="Pangilinan J."/>
            <person name="Larsson K.H."/>
            <person name="Matsuura K."/>
            <person name="Barry K."/>
            <person name="Labutti K."/>
            <person name="Kuo R."/>
            <person name="Ohm R.A."/>
            <person name="Bhattacharya S.S."/>
            <person name="Shirouzu T."/>
            <person name="Yoshinaga Y."/>
            <person name="Martin F.M."/>
            <person name="Grigoriev I.V."/>
            <person name="Hibbett D.S."/>
        </authorList>
    </citation>
    <scope>NUCLEOTIDE SEQUENCE [LARGE SCALE GENOMIC DNA]</scope>
    <source>
        <strain evidence="2 3">L-15889</strain>
    </source>
</reference>
<organism evidence="2 3">
    <name type="scientific">Daedalea quercina L-15889</name>
    <dbReference type="NCBI Taxonomy" id="1314783"/>
    <lineage>
        <taxon>Eukaryota</taxon>
        <taxon>Fungi</taxon>
        <taxon>Dikarya</taxon>
        <taxon>Basidiomycota</taxon>
        <taxon>Agaricomycotina</taxon>
        <taxon>Agaricomycetes</taxon>
        <taxon>Polyporales</taxon>
        <taxon>Fomitopsis</taxon>
    </lineage>
</organism>
<dbReference type="STRING" id="1314783.A0A165RTM8"/>
<feature type="region of interest" description="Disordered" evidence="1">
    <location>
        <begin position="218"/>
        <end position="243"/>
    </location>
</feature>
<evidence type="ECO:0000256" key="1">
    <source>
        <dbReference type="SAM" id="MobiDB-lite"/>
    </source>
</evidence>
<proteinExistence type="predicted"/>
<feature type="non-terminal residue" evidence="2">
    <location>
        <position position="1"/>
    </location>
</feature>
<gene>
    <name evidence="2" type="ORF">DAEQUDRAFT_658560</name>
</gene>
<evidence type="ECO:0000313" key="3">
    <source>
        <dbReference type="Proteomes" id="UP000076727"/>
    </source>
</evidence>
<protein>
    <submittedName>
        <fullName evidence="2">Uncharacterized protein</fullName>
    </submittedName>
</protein>
<sequence length="272" mass="30127">VYAEQLFGLNFGYPLWNPEPPQSGSEVLIGDVGFVRDGTFFRMFNATKAHDDPINAEDGVPEDYQPFPFRSKKAHIKKTGAIDQGALCSKTIERLVVDLNAADHHIGAGLKFQCKAKQGAVLYMKYSADYEGIHGSRRLAKYLYQHWESWVEFISTGLEIEIPKPPGLMFISGFHKTADWAVASYVAAGKYASFHLSADVGVASGEMSLIASSETDTAPIQNWGPRRSIGSSPTSSATSLPQTPQNDQCVFINYYRMKRRLKLWPTIIRAAA</sequence>
<name>A0A165RTM8_9APHY</name>
<accession>A0A165RTM8</accession>
<dbReference type="OrthoDB" id="3222453at2759"/>
<dbReference type="Proteomes" id="UP000076727">
    <property type="component" value="Unassembled WGS sequence"/>
</dbReference>
<keyword evidence="3" id="KW-1185">Reference proteome</keyword>